<name>A0A285UV57_9HYPH</name>
<evidence type="ECO:0000313" key="1">
    <source>
        <dbReference type="EMBL" id="SOC45764.1"/>
    </source>
</evidence>
<keyword evidence="2" id="KW-1185">Reference proteome</keyword>
<proteinExistence type="predicted"/>
<accession>A0A285UV57</accession>
<organism evidence="1 2">
    <name type="scientific">Rhizobium subbaraonis</name>
    <dbReference type="NCBI Taxonomy" id="908946"/>
    <lineage>
        <taxon>Bacteria</taxon>
        <taxon>Pseudomonadati</taxon>
        <taxon>Pseudomonadota</taxon>
        <taxon>Alphaproteobacteria</taxon>
        <taxon>Hyphomicrobiales</taxon>
        <taxon>Rhizobiaceae</taxon>
        <taxon>Rhizobium/Agrobacterium group</taxon>
        <taxon>Rhizobium</taxon>
    </lineage>
</organism>
<evidence type="ECO:0000313" key="2">
    <source>
        <dbReference type="Proteomes" id="UP000219167"/>
    </source>
</evidence>
<gene>
    <name evidence="1" type="ORF">SAMN05892877_117153</name>
</gene>
<dbReference type="OrthoDB" id="8400384at2"/>
<protein>
    <submittedName>
        <fullName evidence="1">Uncharacterized protein</fullName>
    </submittedName>
</protein>
<dbReference type="EMBL" id="OBQD01000017">
    <property type="protein sequence ID" value="SOC45764.1"/>
    <property type="molecule type" value="Genomic_DNA"/>
</dbReference>
<dbReference type="Proteomes" id="UP000219167">
    <property type="component" value="Unassembled WGS sequence"/>
</dbReference>
<reference evidence="1 2" key="1">
    <citation type="submission" date="2017-08" db="EMBL/GenBank/DDBJ databases">
        <authorList>
            <person name="de Groot N.N."/>
        </authorList>
    </citation>
    <scope>NUCLEOTIDE SEQUENCE [LARGE SCALE GENOMIC DNA]</scope>
    <source>
        <strain evidence="1 2">JC85</strain>
    </source>
</reference>
<sequence>MAEKRALTDIEVHDLLHQALMLLANKDVQTANAHSVLSAAIRNLDILQKALLIMSEGKDPLRTESEP</sequence>
<dbReference type="AlphaFoldDB" id="A0A285UV57"/>